<dbReference type="InterPro" id="IPR036864">
    <property type="entry name" value="Zn2-C6_fun-type_DNA-bd_sf"/>
</dbReference>
<gene>
    <name evidence="8" type="ORF">UA08_02541</name>
</gene>
<dbReference type="PROSITE" id="PS00463">
    <property type="entry name" value="ZN2_CY6_FUNGAL_1"/>
    <property type="match status" value="1"/>
</dbReference>
<dbReference type="OrthoDB" id="39175at2759"/>
<reference evidence="8 9" key="1">
    <citation type="submission" date="2015-06" db="EMBL/GenBank/DDBJ databases">
        <title>Talaromyces atroroseus IBT 11181 draft genome.</title>
        <authorList>
            <person name="Rasmussen K.B."/>
            <person name="Rasmussen S."/>
            <person name="Petersen B."/>
            <person name="Sicheritz-Ponten T."/>
            <person name="Mortensen U.H."/>
            <person name="Thrane U."/>
        </authorList>
    </citation>
    <scope>NUCLEOTIDE SEQUENCE [LARGE SCALE GENOMIC DNA]</scope>
    <source>
        <strain evidence="8 9">IBT 11181</strain>
    </source>
</reference>
<name>A0A225B554_TALAT</name>
<dbReference type="GO" id="GO:0006351">
    <property type="term" value="P:DNA-templated transcription"/>
    <property type="evidence" value="ECO:0007669"/>
    <property type="project" value="InterPro"/>
</dbReference>
<feature type="region of interest" description="Disordered" evidence="6">
    <location>
        <begin position="115"/>
        <end position="135"/>
    </location>
</feature>
<organism evidence="8 9">
    <name type="scientific">Talaromyces atroroseus</name>
    <dbReference type="NCBI Taxonomy" id="1441469"/>
    <lineage>
        <taxon>Eukaryota</taxon>
        <taxon>Fungi</taxon>
        <taxon>Dikarya</taxon>
        <taxon>Ascomycota</taxon>
        <taxon>Pezizomycotina</taxon>
        <taxon>Eurotiomycetes</taxon>
        <taxon>Eurotiomycetidae</taxon>
        <taxon>Eurotiales</taxon>
        <taxon>Trichocomaceae</taxon>
        <taxon>Talaromyces</taxon>
        <taxon>Talaromyces sect. Trachyspermi</taxon>
    </lineage>
</organism>
<evidence type="ECO:0000256" key="1">
    <source>
        <dbReference type="ARBA" id="ARBA00022723"/>
    </source>
</evidence>
<proteinExistence type="predicted"/>
<evidence type="ECO:0000256" key="2">
    <source>
        <dbReference type="ARBA" id="ARBA00023015"/>
    </source>
</evidence>
<dbReference type="PROSITE" id="PS50048">
    <property type="entry name" value="ZN2_CY6_FUNGAL_2"/>
    <property type="match status" value="1"/>
</dbReference>
<comment type="caution">
    <text evidence="8">The sequence shown here is derived from an EMBL/GenBank/DDBJ whole genome shotgun (WGS) entry which is preliminary data.</text>
</comment>
<dbReference type="GO" id="GO:0008270">
    <property type="term" value="F:zinc ion binding"/>
    <property type="evidence" value="ECO:0007669"/>
    <property type="project" value="InterPro"/>
</dbReference>
<dbReference type="GO" id="GO:0000435">
    <property type="term" value="P:positive regulation of transcription from RNA polymerase II promoter by galactose"/>
    <property type="evidence" value="ECO:0007669"/>
    <property type="project" value="TreeGrafter"/>
</dbReference>
<evidence type="ECO:0000313" key="9">
    <source>
        <dbReference type="Proteomes" id="UP000214365"/>
    </source>
</evidence>
<dbReference type="PANTHER" id="PTHR47424">
    <property type="entry name" value="REGULATORY PROTEIN GAL4"/>
    <property type="match status" value="1"/>
</dbReference>
<dbReference type="SMART" id="SM00066">
    <property type="entry name" value="GAL4"/>
    <property type="match status" value="1"/>
</dbReference>
<feature type="region of interest" description="Disordered" evidence="6">
    <location>
        <begin position="1"/>
        <end position="22"/>
    </location>
</feature>
<evidence type="ECO:0000313" key="8">
    <source>
        <dbReference type="EMBL" id="OKL61995.1"/>
    </source>
</evidence>
<evidence type="ECO:0000256" key="3">
    <source>
        <dbReference type="ARBA" id="ARBA00023125"/>
    </source>
</evidence>
<dbReference type="AlphaFoldDB" id="A0A225B554"/>
<evidence type="ECO:0000256" key="5">
    <source>
        <dbReference type="ARBA" id="ARBA00023242"/>
    </source>
</evidence>
<dbReference type="PANTHER" id="PTHR47424:SF5">
    <property type="entry name" value="ZN(II)2CYS6 TRANSCRIPTION FACTOR (EUROFUNG)"/>
    <property type="match status" value="1"/>
</dbReference>
<accession>A0A225B554</accession>
<dbReference type="InterPro" id="IPR051127">
    <property type="entry name" value="Fungal_SecMet_Regulators"/>
</dbReference>
<keyword evidence="2" id="KW-0805">Transcription regulation</keyword>
<dbReference type="CDD" id="cd00067">
    <property type="entry name" value="GAL4"/>
    <property type="match status" value="1"/>
</dbReference>
<evidence type="ECO:0000256" key="6">
    <source>
        <dbReference type="SAM" id="MobiDB-lite"/>
    </source>
</evidence>
<dbReference type="GO" id="GO:0000978">
    <property type="term" value="F:RNA polymerase II cis-regulatory region sequence-specific DNA binding"/>
    <property type="evidence" value="ECO:0007669"/>
    <property type="project" value="TreeGrafter"/>
</dbReference>
<feature type="domain" description="Zn(2)-C6 fungal-type" evidence="7">
    <location>
        <begin position="27"/>
        <end position="56"/>
    </location>
</feature>
<dbReference type="GO" id="GO:0005634">
    <property type="term" value="C:nucleus"/>
    <property type="evidence" value="ECO:0007669"/>
    <property type="project" value="TreeGrafter"/>
</dbReference>
<dbReference type="SUPFAM" id="SSF57701">
    <property type="entry name" value="Zn2/Cys6 DNA-binding domain"/>
    <property type="match status" value="1"/>
</dbReference>
<dbReference type="Pfam" id="PF04082">
    <property type="entry name" value="Fungal_trans"/>
    <property type="match status" value="1"/>
</dbReference>
<dbReference type="GeneID" id="31002296"/>
<dbReference type="Gene3D" id="4.10.240.10">
    <property type="entry name" value="Zn(2)-C6 fungal-type DNA-binding domain"/>
    <property type="match status" value="1"/>
</dbReference>
<feature type="compositionally biased region" description="Polar residues" evidence="6">
    <location>
        <begin position="116"/>
        <end position="125"/>
    </location>
</feature>
<dbReference type="SMART" id="SM00906">
    <property type="entry name" value="Fungal_trans"/>
    <property type="match status" value="1"/>
</dbReference>
<sequence>MAESSKRSAPSADTCEPRKRGKYTQVACNECKRRKLKCSGGDVCKRCASNGMTCVYALQSLPTQTRTARPPAADQSSWRFKTLETRMLAMQKQLDLMSAEIGVLQKRSLQPLYQPIKTSSSSSNPADARWTNRAPVSPSYIGPTSSEFGLNVPDDAPELDETQASDNVQISVSNSPSAVPPEEEQGNISISSTNPLLSLAETDVLRLVDIYEEAAGLMYPVVDLESIREYIVDFYRQHLDGSADHLCAPQNGNEAWWFSARDSEVLKIVLALALISESNGKSELGNVLAANVENNFASTRTQVPEVDMKELIILTLVALYHSFRDDDVLAWRTIGLAARGAVQMGLHRYDTWLRTGGIFPGDLERSWAINLFWCIYVFDKEFSFETGLPFAMRDSEMDATLPEPTHNHTYLRCMISYCRVGGKIWDLMVGWGSTAIEVSSITEAHLNHQIHEWEESIPPELRLKVHSEDSVISARDARLVTPQILLHLRANQMRILVYKQNLLSTDAIKRNLKGAEIAVANAKNTIQALELGDVSKIFSHRPQPFNRFLFSALATLFLAMFHFPEGFRNVCLDNFYDALDALKRSSTRGKHSRRLQKVMKNLKRINTNNPTNRQEEFVQARARSSRSIAVEKDPEMTPTAQLMDVNTSLYAIPPTLVNGNTPVDDYSDLTNFFEFAGDCFMDDHTDQMNNISTEAPTQQYQNFVDMFQAENETLTRLMAGLL</sequence>
<dbReference type="RefSeq" id="XP_020122116.1">
    <property type="nucleotide sequence ID" value="XM_020264595.1"/>
</dbReference>
<dbReference type="InterPro" id="IPR001138">
    <property type="entry name" value="Zn2Cys6_DnaBD"/>
</dbReference>
<dbReference type="CDD" id="cd12148">
    <property type="entry name" value="fungal_TF_MHR"/>
    <property type="match status" value="1"/>
</dbReference>
<keyword evidence="9" id="KW-1185">Reference proteome</keyword>
<dbReference type="Proteomes" id="UP000214365">
    <property type="component" value="Unassembled WGS sequence"/>
</dbReference>
<dbReference type="GO" id="GO:0000981">
    <property type="term" value="F:DNA-binding transcription factor activity, RNA polymerase II-specific"/>
    <property type="evidence" value="ECO:0007669"/>
    <property type="project" value="InterPro"/>
</dbReference>
<dbReference type="Pfam" id="PF00172">
    <property type="entry name" value="Zn_clus"/>
    <property type="match status" value="1"/>
</dbReference>
<keyword evidence="4" id="KW-0804">Transcription</keyword>
<protein>
    <recommendedName>
        <fullName evidence="7">Zn(2)-C6 fungal-type domain-containing protein</fullName>
    </recommendedName>
</protein>
<keyword evidence="1" id="KW-0479">Metal-binding</keyword>
<evidence type="ECO:0000256" key="4">
    <source>
        <dbReference type="ARBA" id="ARBA00023163"/>
    </source>
</evidence>
<evidence type="ECO:0000259" key="7">
    <source>
        <dbReference type="PROSITE" id="PS50048"/>
    </source>
</evidence>
<dbReference type="STRING" id="1441469.A0A225B554"/>
<dbReference type="InterPro" id="IPR007219">
    <property type="entry name" value="XnlR_reg_dom"/>
</dbReference>
<keyword evidence="3" id="KW-0238">DNA-binding</keyword>
<keyword evidence="5" id="KW-0539">Nucleus</keyword>
<dbReference type="EMBL" id="LFMY01000003">
    <property type="protein sequence ID" value="OKL61995.1"/>
    <property type="molecule type" value="Genomic_DNA"/>
</dbReference>